<dbReference type="PANTHER" id="PTHR22893">
    <property type="entry name" value="NADH OXIDOREDUCTASE-RELATED"/>
    <property type="match status" value="1"/>
</dbReference>
<comment type="caution">
    <text evidence="3">The sequence shown here is derived from an EMBL/GenBank/DDBJ whole genome shotgun (WGS) entry which is preliminary data.</text>
</comment>
<keyword evidence="1" id="KW-0285">Flavoprotein</keyword>
<dbReference type="CDD" id="cd02933">
    <property type="entry name" value="OYE_like_FMN"/>
    <property type="match status" value="1"/>
</dbReference>
<dbReference type="PANTHER" id="PTHR22893:SF91">
    <property type="entry name" value="NADPH DEHYDROGENASE 2-RELATED"/>
    <property type="match status" value="1"/>
</dbReference>
<dbReference type="InterPro" id="IPR045247">
    <property type="entry name" value="Oye-like"/>
</dbReference>
<proteinExistence type="predicted"/>
<dbReference type="GO" id="GO:0010181">
    <property type="term" value="F:FMN binding"/>
    <property type="evidence" value="ECO:0007669"/>
    <property type="project" value="InterPro"/>
</dbReference>
<dbReference type="InterPro" id="IPR001155">
    <property type="entry name" value="OxRdtase_FMN_N"/>
</dbReference>
<keyword evidence="4" id="KW-1185">Reference proteome</keyword>
<dbReference type="OrthoDB" id="276546at2759"/>
<dbReference type="AlphaFoldDB" id="A0A3M2RVF6"/>
<feature type="domain" description="NADH:flavin oxidoreductase/NADH oxidase N-terminal" evidence="2">
    <location>
        <begin position="8"/>
        <end position="353"/>
    </location>
</feature>
<protein>
    <recommendedName>
        <fullName evidence="2">NADH:flavin oxidoreductase/NADH oxidase N-terminal domain-containing protein</fullName>
    </recommendedName>
</protein>
<dbReference type="Proteomes" id="UP000277212">
    <property type="component" value="Unassembled WGS sequence"/>
</dbReference>
<name>A0A3M2RVF6_9HYPO</name>
<dbReference type="InterPro" id="IPR013785">
    <property type="entry name" value="Aldolase_TIM"/>
</dbReference>
<dbReference type="Pfam" id="PF00724">
    <property type="entry name" value="Oxidored_FMN"/>
    <property type="match status" value="1"/>
</dbReference>
<evidence type="ECO:0000256" key="1">
    <source>
        <dbReference type="ARBA" id="ARBA00022630"/>
    </source>
</evidence>
<accession>A0A3M2RVF6</accession>
<evidence type="ECO:0000313" key="4">
    <source>
        <dbReference type="Proteomes" id="UP000277212"/>
    </source>
</evidence>
<dbReference type="Gene3D" id="3.20.20.70">
    <property type="entry name" value="Aldolase class I"/>
    <property type="match status" value="1"/>
</dbReference>
<dbReference type="SUPFAM" id="SSF51395">
    <property type="entry name" value="FMN-linked oxidoreductases"/>
    <property type="match status" value="1"/>
</dbReference>
<dbReference type="FunFam" id="3.20.20.70:FF:000138">
    <property type="entry name" value="NADPH dehydrogenase 1"/>
    <property type="match status" value="1"/>
</dbReference>
<evidence type="ECO:0000259" key="2">
    <source>
        <dbReference type="Pfam" id="PF00724"/>
    </source>
</evidence>
<gene>
    <name evidence="3" type="ORF">CDV36_011120</name>
</gene>
<reference evidence="3 4" key="1">
    <citation type="submission" date="2017-06" db="EMBL/GenBank/DDBJ databases">
        <title>Comparative genomic analysis of Ambrosia Fusariam Clade fungi.</title>
        <authorList>
            <person name="Stajich J.E."/>
            <person name="Carrillo J."/>
            <person name="Kijimoto T."/>
            <person name="Eskalen A."/>
            <person name="O'Donnell K."/>
            <person name="Kasson M."/>
        </authorList>
    </citation>
    <scope>NUCLEOTIDE SEQUENCE [LARGE SCALE GENOMIC DNA]</scope>
    <source>
        <strain evidence="3">UCR3666</strain>
    </source>
</reference>
<dbReference type="GO" id="GO:0003959">
    <property type="term" value="F:NADPH dehydrogenase activity"/>
    <property type="evidence" value="ECO:0007669"/>
    <property type="project" value="TreeGrafter"/>
</dbReference>
<sequence>MSAPQSNLWKPLKLGNATLSHRIALAPLTRLRNDEEHLPIDIMTQYYADRASTPGTLLVSEATGVSKAAEAGPHSPGISSPEQAEAWGRIYDAVHAKGCVIFQQLWDMGRAGHPEYLQSRGLKYYSSTNKQLEGRPVPPTPLTEEEIWEKVQDFRSAARKVVDAGGDGVEIHGAHGYLIDQFLSSSINDRTDKWGGSIENRARFLLEIVKAVVDEIGAERTALRLSPFASFQGAYTTDTWEQISYIIGELKKTGYKFAYLSLVEPRGNPTLSDGVNRLASDIDNPFGEKQQSLDFILESWDNQSPVMVAGGYLPHNTAQAVDEQYKKWDVVVAFGRWFVSNPDLVFRVKNGVPFTPYKRELFYTFESNEGYNDYAFSDEFIHSAKVEAVKA</sequence>
<dbReference type="EMBL" id="NKUJ01000250">
    <property type="protein sequence ID" value="RMJ09244.1"/>
    <property type="molecule type" value="Genomic_DNA"/>
</dbReference>
<evidence type="ECO:0000313" key="3">
    <source>
        <dbReference type="EMBL" id="RMJ09244.1"/>
    </source>
</evidence>
<dbReference type="STRING" id="2010991.A0A3M2RVF6"/>
<organism evidence="3 4">
    <name type="scientific">Fusarium kuroshium</name>
    <dbReference type="NCBI Taxonomy" id="2010991"/>
    <lineage>
        <taxon>Eukaryota</taxon>
        <taxon>Fungi</taxon>
        <taxon>Dikarya</taxon>
        <taxon>Ascomycota</taxon>
        <taxon>Pezizomycotina</taxon>
        <taxon>Sordariomycetes</taxon>
        <taxon>Hypocreomycetidae</taxon>
        <taxon>Hypocreales</taxon>
        <taxon>Nectriaceae</taxon>
        <taxon>Fusarium</taxon>
        <taxon>Fusarium solani species complex</taxon>
    </lineage>
</organism>